<dbReference type="EMBL" id="CP092625">
    <property type="protein sequence ID" value="UMM44540.1"/>
    <property type="molecule type" value="Genomic_DNA"/>
</dbReference>
<dbReference type="Pfam" id="PF24977">
    <property type="entry name" value="DUF7772"/>
    <property type="match status" value="1"/>
</dbReference>
<keyword evidence="3" id="KW-1185">Reference proteome</keyword>
<proteinExistence type="predicted"/>
<name>A0AAE9FF80_CAEBR</name>
<dbReference type="Proteomes" id="UP000829354">
    <property type="component" value="Chromosome X"/>
</dbReference>
<gene>
    <name evidence="2" type="ORF">L5515_019674</name>
</gene>
<dbReference type="InterPro" id="IPR056674">
    <property type="entry name" value="DUF7772"/>
</dbReference>
<keyword evidence="1" id="KW-0812">Transmembrane</keyword>
<accession>A0AAE9FF80</accession>
<reference evidence="2 3" key="1">
    <citation type="submission" date="2022-04" db="EMBL/GenBank/DDBJ databases">
        <title>Chromosome-level reference genomes for two strains of Caenorhabditis briggsae: an improved platform for comparative genomics.</title>
        <authorList>
            <person name="Stevens L."/>
            <person name="Andersen E."/>
        </authorList>
    </citation>
    <scope>NUCLEOTIDE SEQUENCE [LARGE SCALE GENOMIC DNA]</scope>
    <source>
        <strain evidence="2">VX34</strain>
        <tissue evidence="2">Whole-organism</tissue>
    </source>
</reference>
<evidence type="ECO:0000313" key="2">
    <source>
        <dbReference type="EMBL" id="UMM44540.1"/>
    </source>
</evidence>
<dbReference type="PANTHER" id="PTHR31330:SF1">
    <property type="entry name" value="NEMATODE SPECIFIC PEPTIDE FAMILY, GROUP C"/>
    <property type="match status" value="1"/>
</dbReference>
<protein>
    <submittedName>
        <fullName evidence="2">Uncharacterized protein</fullName>
    </submittedName>
</protein>
<keyword evidence="1" id="KW-1133">Transmembrane helix</keyword>
<sequence length="149" mass="16859">MKDIHSILHLHVSIILLKLILHLPYNSYAVYFMVSLICIKREQWRQFASDSSVHSHNDVPHPSRLLFLLYCCLCHQGAASYDNCAPWNSYALASNQTCYNLCVHNCAAVYDGSCMTGDGFRCCLKTTPTKTQEFKTSGCNKLYNNLPGM</sequence>
<feature type="transmembrane region" description="Helical" evidence="1">
    <location>
        <begin position="12"/>
        <end position="39"/>
    </location>
</feature>
<dbReference type="PANTHER" id="PTHR31330">
    <property type="entry name" value="NEMATODE SPECIFIC PEPTIDE FAMILY, GROUP C"/>
    <property type="match status" value="1"/>
</dbReference>
<evidence type="ECO:0000313" key="3">
    <source>
        <dbReference type="Proteomes" id="UP000829354"/>
    </source>
</evidence>
<keyword evidence="1" id="KW-0472">Membrane</keyword>
<organism evidence="2 3">
    <name type="scientific">Caenorhabditis briggsae</name>
    <dbReference type="NCBI Taxonomy" id="6238"/>
    <lineage>
        <taxon>Eukaryota</taxon>
        <taxon>Metazoa</taxon>
        <taxon>Ecdysozoa</taxon>
        <taxon>Nematoda</taxon>
        <taxon>Chromadorea</taxon>
        <taxon>Rhabditida</taxon>
        <taxon>Rhabditina</taxon>
        <taxon>Rhabditomorpha</taxon>
        <taxon>Rhabditoidea</taxon>
        <taxon>Rhabditidae</taxon>
        <taxon>Peloderinae</taxon>
        <taxon>Caenorhabditis</taxon>
    </lineage>
</organism>
<evidence type="ECO:0000256" key="1">
    <source>
        <dbReference type="SAM" id="Phobius"/>
    </source>
</evidence>
<dbReference type="AlphaFoldDB" id="A0AAE9FF80"/>